<evidence type="ECO:0000259" key="4">
    <source>
        <dbReference type="Pfam" id="PF00535"/>
    </source>
</evidence>
<evidence type="ECO:0000256" key="3">
    <source>
        <dbReference type="ARBA" id="ARBA00022679"/>
    </source>
</evidence>
<dbReference type="RefSeq" id="WP_215235027.1">
    <property type="nucleotide sequence ID" value="NZ_CAJRAU010000005.1"/>
</dbReference>
<evidence type="ECO:0000256" key="1">
    <source>
        <dbReference type="ARBA" id="ARBA00006739"/>
    </source>
</evidence>
<dbReference type="CDD" id="cd04186">
    <property type="entry name" value="GT_2_like_c"/>
    <property type="match status" value="1"/>
</dbReference>
<dbReference type="PANTHER" id="PTHR43179:SF12">
    <property type="entry name" value="GALACTOFURANOSYLTRANSFERASE GLFT2"/>
    <property type="match status" value="1"/>
</dbReference>
<protein>
    <recommendedName>
        <fullName evidence="4">Glycosyltransferase 2-like domain-containing protein</fullName>
    </recommendedName>
</protein>
<dbReference type="EMBL" id="CAJRAU010000005">
    <property type="protein sequence ID" value="CAG5071738.1"/>
    <property type="molecule type" value="Genomic_DNA"/>
</dbReference>
<dbReference type="InterPro" id="IPR029044">
    <property type="entry name" value="Nucleotide-diphossugar_trans"/>
</dbReference>
<proteinExistence type="inferred from homology"/>
<accession>A0ABN7RAG7</accession>
<evidence type="ECO:0000256" key="2">
    <source>
        <dbReference type="ARBA" id="ARBA00022676"/>
    </source>
</evidence>
<feature type="domain" description="Glycosyltransferase 2-like" evidence="4">
    <location>
        <begin position="7"/>
        <end position="180"/>
    </location>
</feature>
<keyword evidence="3" id="KW-0808">Transferase</keyword>
<dbReference type="PANTHER" id="PTHR43179">
    <property type="entry name" value="RHAMNOSYLTRANSFERASE WBBL"/>
    <property type="match status" value="1"/>
</dbReference>
<dbReference type="InterPro" id="IPR001173">
    <property type="entry name" value="Glyco_trans_2-like"/>
</dbReference>
<comment type="caution">
    <text evidence="5">The sequence shown here is derived from an EMBL/GenBank/DDBJ whole genome shotgun (WGS) entry which is preliminary data.</text>
</comment>
<dbReference type="SUPFAM" id="SSF53448">
    <property type="entry name" value="Nucleotide-diphospho-sugar transferases"/>
    <property type="match status" value="1"/>
</dbReference>
<keyword evidence="2" id="KW-0328">Glycosyltransferase</keyword>
<gene>
    <name evidence="5" type="ORF">DYBT9623_03730</name>
</gene>
<sequence length="346" mass="39916">MASSVAIVILNYNGKHYLEKFLPNIQQYSGGYDIWIADNASTDHSLDWVEMHFPTIKTLSINENRGYAGGYNEALRHIQADYYILLNSDIEVTPNWIDPVIAFMDSDESIAACQPKIRAYDLPTHFEYAGAAGGFMDYLGYPFCRGRIFDTRDEDLGQFDDEGDVFWATGACMFVRASAFHKAGGFDETFFAHMEEIDLCWRLLNMQYRITYCGKSTVYHVGGGTLHKSNPRKTFLNYRNNLIMLFKNLPKGRRWKTVLIRLVLDGLSSVRFMATGAWPDVFAILRAHLAFYRMIPSLMKRTPRNNYRAPLYYKSIVWEYFVRGKHRFDQLSGVNPKEETVKTPRS</sequence>
<reference evidence="5 6" key="1">
    <citation type="submission" date="2021-04" db="EMBL/GenBank/DDBJ databases">
        <authorList>
            <person name="Rodrigo-Torres L."/>
            <person name="Arahal R. D."/>
            <person name="Lucena T."/>
        </authorList>
    </citation>
    <scope>NUCLEOTIDE SEQUENCE [LARGE SCALE GENOMIC DNA]</scope>
    <source>
        <strain evidence="5 6">CECT 9623</strain>
    </source>
</reference>
<keyword evidence="6" id="KW-1185">Reference proteome</keyword>
<dbReference type="Proteomes" id="UP000679725">
    <property type="component" value="Unassembled WGS sequence"/>
</dbReference>
<name>A0ABN7RAG7_9BACT</name>
<evidence type="ECO:0000313" key="5">
    <source>
        <dbReference type="EMBL" id="CAG5071738.1"/>
    </source>
</evidence>
<comment type="similarity">
    <text evidence="1">Belongs to the glycosyltransferase 2 family.</text>
</comment>
<dbReference type="Pfam" id="PF00535">
    <property type="entry name" value="Glycos_transf_2"/>
    <property type="match status" value="1"/>
</dbReference>
<organism evidence="5 6">
    <name type="scientific">Dyadobacter linearis</name>
    <dbReference type="NCBI Taxonomy" id="2823330"/>
    <lineage>
        <taxon>Bacteria</taxon>
        <taxon>Pseudomonadati</taxon>
        <taxon>Bacteroidota</taxon>
        <taxon>Cytophagia</taxon>
        <taxon>Cytophagales</taxon>
        <taxon>Spirosomataceae</taxon>
        <taxon>Dyadobacter</taxon>
    </lineage>
</organism>
<dbReference type="Gene3D" id="3.90.550.10">
    <property type="entry name" value="Spore Coat Polysaccharide Biosynthesis Protein SpsA, Chain A"/>
    <property type="match status" value="1"/>
</dbReference>
<evidence type="ECO:0000313" key="6">
    <source>
        <dbReference type="Proteomes" id="UP000679725"/>
    </source>
</evidence>